<dbReference type="EMBL" id="MT932578">
    <property type="protein sequence ID" value="QPL11883.1"/>
    <property type="molecule type" value="Genomic_DNA"/>
</dbReference>
<evidence type="ECO:0000256" key="1">
    <source>
        <dbReference type="ARBA" id="ARBA00004244"/>
    </source>
</evidence>
<dbReference type="Proteomes" id="UP000594644">
    <property type="component" value="Segment"/>
</dbReference>
<dbReference type="EMBL" id="MN270974">
    <property type="protein sequence ID" value="QIM08019.1"/>
    <property type="molecule type" value="Genomic_DNA"/>
</dbReference>
<evidence type="ECO:0000256" key="4">
    <source>
        <dbReference type="ARBA" id="ARBA00013391"/>
    </source>
</evidence>
<dbReference type="Proteomes" id="UP000500898">
    <property type="component" value="Segment"/>
</dbReference>
<reference evidence="30" key="1">
    <citation type="submission" date="2014-07" db="EMBL/GenBank/DDBJ databases">
        <title>Complete genome sequence of African Swine Fever Virus strain 26544/OG10 isolated in Sardinia.</title>
        <authorList>
            <person name="Dei Giudici S."/>
            <person name="Bacciu D."/>
            <person name="Sanna G."/>
            <person name="Deligios M."/>
            <person name="Oggiano A."/>
        </authorList>
    </citation>
    <scope>NUCLEOTIDE SEQUENCE [LARGE SCALE GENOMIC DNA]</scope>
</reference>
<dbReference type="RefSeq" id="YP_009702387.1">
    <property type="nucleotide sequence ID" value="NC_044941.1"/>
</dbReference>
<dbReference type="KEGG" id="vg:41901510"/>
<dbReference type="KEGG" id="vg:41901348"/>
<dbReference type="Proteomes" id="UP000502933">
    <property type="component" value="Segment"/>
</dbReference>
<dbReference type="Proteomes" id="UP000503294">
    <property type="component" value="Segment"/>
</dbReference>
<evidence type="ECO:0000313" key="25">
    <source>
        <dbReference type="EMBL" id="QIM08953.1"/>
    </source>
</evidence>
<evidence type="ECO:0000256" key="10">
    <source>
        <dbReference type="SAM" id="Phobius"/>
    </source>
</evidence>
<dbReference type="EMBL" id="MN270977">
    <property type="protein sequence ID" value="QIM08720.1"/>
    <property type="molecule type" value="Genomic_DNA"/>
</dbReference>
<evidence type="ECO:0000313" key="34">
    <source>
        <dbReference type="Proteomes" id="UP000500898"/>
    </source>
</evidence>
<evidence type="ECO:0000313" key="21">
    <source>
        <dbReference type="EMBL" id="QIM08019.1"/>
    </source>
</evidence>
<reference evidence="13" key="5">
    <citation type="journal article" date="2016" name="Virol Rep">
        <title>Genomic analysis of Sardinian 26544/OG10 isolate of African swine fever virus.</title>
        <authorList>
            <person name="Bacciu D."/>
            <person name="Deligios M."/>
            <person name="Sanna G."/>
            <person name="Paola Madrau M."/>
            <person name="Luisa Sanna M."/>
            <person name="Dei Giudici S."/>
            <person name="Oggiano A."/>
        </authorList>
    </citation>
    <scope>NUCLEOTIDE SEQUENCE</scope>
    <source>
        <strain evidence="13">26544/OG10</strain>
    </source>
</reference>
<evidence type="ECO:0000256" key="6">
    <source>
        <dbReference type="ARBA" id="ARBA00022870"/>
    </source>
</evidence>
<evidence type="ECO:0000313" key="14">
    <source>
        <dbReference type="EMBL" id="AKO62821.1"/>
    </source>
</evidence>
<evidence type="ECO:0000313" key="28">
    <source>
        <dbReference type="EMBL" id="QPL12100.1"/>
    </source>
</evidence>
<keyword evidence="7" id="KW-0426">Late protein</keyword>
<dbReference type="Proteomes" id="UP000501990">
    <property type="component" value="Segment"/>
</dbReference>
<evidence type="ECO:0000256" key="5">
    <source>
        <dbReference type="ARBA" id="ARBA00022812"/>
    </source>
</evidence>
<comment type="similarity">
    <text evidence="3">Belongs to the asfivirus I329L family.</text>
</comment>
<reference evidence="27" key="7">
    <citation type="journal article" date="2020" name="Vaccines (Basel)">
        <title>African Swine Fever Circulation among Free-Ranging Pigs in Sardinia: Data from the Eradication Program.</title>
        <authorList>
            <person name="Franzoni G."/>
            <person name="Dei Giudici S."/>
            <person name="Loi F."/>
            <person name="Sanna D."/>
            <person name="Floris M."/>
            <person name="Fiori M."/>
            <person name="Sanna M.L."/>
            <person name="Madrau P."/>
            <person name="Scarpa F."/>
            <person name="Zinellu S."/>
            <person name="Giammarioli M."/>
            <person name="Cappai S."/>
            <person name="De Mia G.M."/>
            <person name="Laddomada A."/>
            <person name="Rolesu S."/>
            <person name="Oggiano A."/>
        </authorList>
    </citation>
    <scope>NUCLEOTIDE SEQUENCE [LARGE SCALE GENOMIC DNA]</scope>
    <source>
        <strain evidence="27">103917/18</strain>
        <strain evidence="28">55234/18</strain>
    </source>
</reference>
<dbReference type="EMBL" id="KM262845">
    <property type="protein sequence ID" value="AIY22489.1"/>
    <property type="molecule type" value="Genomic_DNA"/>
</dbReference>
<name>A0A0A1E0Y1_ASF</name>
<evidence type="ECO:0000256" key="3">
    <source>
        <dbReference type="ARBA" id="ARBA00008962"/>
    </source>
</evidence>
<reference evidence="33 34" key="6">
    <citation type="journal article" date="2020" name="Transbound. Emerg. Dis.">
        <title>The evolution of African swine fever virus in Sardinia (1978 to 2014) as revealed by whole genome sequencing and comparative analysis.</title>
        <authorList>
            <person name="Torresi C."/>
            <person name="Fiori M."/>
            <person name="Bertolotti L."/>
            <person name="Floris M."/>
            <person name="Colitti B."/>
            <person name="Giammarioli M."/>
            <person name="Dei Giudici S."/>
            <person name="Oggiano A."/>
            <person name="Malmberg M."/>
            <person name="De Mia G.M."/>
            <person name="Belak S."/>
            <person name="Granberg F."/>
        </authorList>
    </citation>
    <scope>NUCLEOTIDE SEQUENCE [LARGE SCALE GENOMIC DNA]</scope>
    <source>
        <strain evidence="18">139/Nu/1981</strain>
        <strain evidence="19">140/Or/1985</strain>
        <strain evidence="21">141/Nu/1990</strain>
        <strain evidence="22">142/Nu/1995</strain>
        <strain evidence="24">26/Ss/2004</strain>
        <strain evidence="16">56/Ca/1978</strain>
        <strain evidence="17">57/Ca/1979</strain>
        <strain evidence="23">60/Nu/1997</strain>
        <strain evidence="25">72407/Ss/2005</strain>
        <strain evidence="20">85/Ca/1985</strain>
        <strain evidence="26">97/Ot/2012</strain>
    </source>
</reference>
<dbReference type="GeneID" id="41902232"/>
<dbReference type="GeneID" id="41901189"/>
<evidence type="ECO:0000313" key="18">
    <source>
        <dbReference type="EMBL" id="QIM07318.1"/>
    </source>
</evidence>
<dbReference type="Proteomes" id="UP000500690">
    <property type="component" value="Segment"/>
</dbReference>
<dbReference type="KEGG" id="vg:41902232"/>
<comment type="function">
    <text evidence="9">Viral TLR3 homolog that probably prevents TLR3 dimerization and subsequent induction of IFN. Inhibits dsRNA-stimulated activation of NF-kB and IRF3.</text>
</comment>
<feature type="transmembrane region" description="Helical" evidence="10">
    <location>
        <begin position="238"/>
        <end position="260"/>
    </location>
</feature>
<evidence type="ECO:0000313" key="23">
    <source>
        <dbReference type="EMBL" id="QIM08487.1"/>
    </source>
</evidence>
<evidence type="ECO:0000313" key="32">
    <source>
        <dbReference type="Proteomes" id="UP000241813"/>
    </source>
</evidence>
<dbReference type="GeneID" id="41901510"/>
<evidence type="ECO:0000313" key="26">
    <source>
        <dbReference type="EMBL" id="QIM09186.1"/>
    </source>
</evidence>
<dbReference type="EMBL" id="MN270970">
    <property type="protein sequence ID" value="QIM07083.1"/>
    <property type="molecule type" value="Genomic_DNA"/>
</dbReference>
<dbReference type="GO" id="GO:0044167">
    <property type="term" value="C:host cell endoplasmic reticulum membrane"/>
    <property type="evidence" value="ECO:0007669"/>
    <property type="project" value="UniProtKB-SubCell"/>
</dbReference>
<dbReference type="EMBL" id="MT932579">
    <property type="protein sequence ID" value="QPL12100.1"/>
    <property type="molecule type" value="Genomic_DNA"/>
</dbReference>
<keyword evidence="10" id="KW-1133">Transmembrane helix</keyword>
<dbReference type="EMBL" id="MN270975">
    <property type="protein sequence ID" value="QIM08254.1"/>
    <property type="molecule type" value="Genomic_DNA"/>
</dbReference>
<dbReference type="EMBL" id="KM262844">
    <property type="protein sequence ID" value="AIY22331.1"/>
    <property type="molecule type" value="Genomic_DNA"/>
</dbReference>
<dbReference type="RefSeq" id="YP_009702706.1">
    <property type="nucleotide sequence ID" value="NC_044943.1"/>
</dbReference>
<organismHost>
    <name type="scientific">Sus scrofa</name>
    <name type="common">Pig</name>
    <dbReference type="NCBI Taxonomy" id="9823"/>
</organismHost>
<evidence type="ECO:0000313" key="22">
    <source>
        <dbReference type="EMBL" id="QIM08254.1"/>
    </source>
</evidence>
<dbReference type="Proteomes" id="UP000241813">
    <property type="component" value="Segment"/>
</dbReference>
<dbReference type="Proteomes" id="UP000266411">
    <property type="component" value="Segment"/>
</dbReference>
<protein>
    <recommendedName>
        <fullName evidence="4">Transmembrane protein I329L</fullName>
    </recommendedName>
</protein>
<dbReference type="Proteomes" id="UP000501487">
    <property type="component" value="Segment"/>
</dbReference>
<dbReference type="GeneID" id="22220369"/>
<dbReference type="RefSeq" id="YP_009702545.1">
    <property type="nucleotide sequence ID" value="NC_044942.1"/>
</dbReference>
<evidence type="ECO:0000313" key="13">
    <source>
        <dbReference type="EMBL" id="AJZ77095.1"/>
    </source>
</evidence>
<sequence length="329" mass="38542">MLRVFIFFVFLGSGLTGRIKPQVTCKYFISENNTWYKYNVTILNSSIILPAYNTIPSNAAGISCTCHDIDYLQKNNISIHYNTSILKTFQDIRIIRCGMKNISEIAGGFGKELKFLDLRYNDLQVIDYNILRKLIRSNTPTYLYYNNLMCGKRNCPLYYFLLKQEQTYLKRLPQFFLRRISFSNNNTYLYHFLSCGNKPGHEFLEYQTKYCRTKFPEINITVNQLIAKKNTERYKSCYPLVFISILCSCISFLFLFICLLRSICKKYSCTKQDKSSHNYIPLIPSYTFSLKKHRHPETAVVEDHTTSANSPIVYIPTTEEKKVSCSRRK</sequence>
<organismHost>
    <name type="scientific">Phacochoerus africanus</name>
    <name type="common">Warthog</name>
    <dbReference type="NCBI Taxonomy" id="41426"/>
</organismHost>
<dbReference type="RefSeq" id="YP_009703424.1">
    <property type="nucleotide sequence ID" value="NC_044955.1"/>
</dbReference>
<evidence type="ECO:0000313" key="15">
    <source>
        <dbReference type="EMBL" id="AOO54511.1"/>
    </source>
</evidence>
<dbReference type="EMBL" id="MN270979">
    <property type="protein sequence ID" value="QIM09186.1"/>
    <property type="molecule type" value="Genomic_DNA"/>
</dbReference>
<reference evidence="14 32" key="3">
    <citation type="journal article" date="2015" name="PLoS ONE">
        <title>Genome Sequence of African Swine Fever Virus BA71, the Virulent Parental Strain of the Nonpathogenic and Tissue-Culture Adapted BA71V.</title>
        <authorList>
            <person name="Rodriguez J.M."/>
            <person name="Moreno L.T."/>
            <person name="Alejo A."/>
            <person name="Lacasta A."/>
            <person name="Rodriguez F."/>
            <person name="Salas M.L."/>
        </authorList>
    </citation>
    <scope>NUCLEOTIDE SEQUENCE [LARGE SCALE GENOMIC DNA]</scope>
    <source>
        <strain evidence="14 32">BA71</strain>
    </source>
</reference>
<dbReference type="Proteomes" id="UP000503066">
    <property type="component" value="Genome"/>
</dbReference>
<keyword evidence="5" id="KW-1040">Host Golgi apparatus</keyword>
<dbReference type="GeneID" id="41901348"/>
<evidence type="ECO:0000256" key="9">
    <source>
        <dbReference type="ARBA" id="ARBA00045991"/>
    </source>
</evidence>
<gene>
    <name evidence="12" type="primary">I329L</name>
    <name evidence="15" type="ORF">AFSV47Ss_0206</name>
</gene>
<dbReference type="EMBL" id="MN270971">
    <property type="protein sequence ID" value="QIM07318.1"/>
    <property type="molecule type" value="Genomic_DNA"/>
</dbReference>
<evidence type="ECO:0000313" key="27">
    <source>
        <dbReference type="EMBL" id="QPL11883.1"/>
    </source>
</evidence>
<organismHost>
    <name type="scientific">Potamochoerus larvatus</name>
    <name type="common">Bushpig</name>
    <dbReference type="NCBI Taxonomy" id="273792"/>
</organismHost>
<dbReference type="Proteomes" id="UP000501235">
    <property type="component" value="Segment"/>
</dbReference>
<dbReference type="Proteomes" id="UP000502885">
    <property type="component" value="Segment"/>
</dbReference>
<reference evidence="15" key="4">
    <citation type="journal article" date="2016" name="Genome Announc.">
        <title>Complete genome sequence of an African swine fever virus isolate from Sardinia, Italy.</title>
        <authorList>
            <person name="Granberg F."/>
            <person name="Torresi C."/>
            <person name="Oggiano A."/>
            <person name="Malmberg M."/>
            <person name="Iscaro C."/>
            <person name="De Mia G.M."/>
            <person name="Sandor B."/>
        </authorList>
    </citation>
    <scope>NUCLEOTIDE SEQUENCE [LARGE SCALE GENOMIC DNA]</scope>
    <source>
        <strain evidence="15">47/Ss/2008</strain>
    </source>
</reference>
<dbReference type="EMBL" id="KP055815">
    <property type="protein sequence ID" value="AKO62821.1"/>
    <property type="molecule type" value="Genomic_DNA"/>
</dbReference>
<dbReference type="EMBL" id="MN270969">
    <property type="protein sequence ID" value="QIM06848.1"/>
    <property type="molecule type" value="Genomic_DNA"/>
</dbReference>
<accession>A0A0A1E0Y1</accession>
<evidence type="ECO:0000313" key="19">
    <source>
        <dbReference type="EMBL" id="QIM07553.1"/>
    </source>
</evidence>
<proteinExistence type="inferred from homology"/>
<evidence type="ECO:0000313" key="31">
    <source>
        <dbReference type="Proteomes" id="UP000142390"/>
    </source>
</evidence>
<dbReference type="KEGG" id="vg:41901189"/>
<reference evidence="29 31" key="2">
    <citation type="journal article" date="2015" name="J. Gen. Virol.">
        <title>Related strains of African swine fever virus with different virulence: genome comparison and analysis.</title>
        <authorList>
            <person name="Portugal R."/>
            <person name="Coelho J."/>
            <person name="Hoper D."/>
            <person name="Little N.S."/>
            <person name="Smithson C."/>
            <person name="Upton C."/>
            <person name="Martins C."/>
            <person name="Leitao A."/>
            <person name="Keil G.M."/>
        </authorList>
    </citation>
    <scope>NUCLEOTIDE SEQUENCE [LARGE SCALE GENOMIC DNA]</scope>
    <source>
        <strain evidence="11">L60</strain>
        <strain evidence="12">NHV</strain>
    </source>
</reference>
<evidence type="ECO:0000256" key="7">
    <source>
        <dbReference type="ARBA" id="ARBA00022921"/>
    </source>
</evidence>
<dbReference type="EMBL" id="MN270972">
    <property type="protein sequence ID" value="QIM07553.1"/>
    <property type="molecule type" value="Genomic_DNA"/>
</dbReference>
<dbReference type="KEGG" id="vg:22220369"/>
<evidence type="ECO:0000313" key="11">
    <source>
        <dbReference type="EMBL" id="AIY22331.1"/>
    </source>
</evidence>
<dbReference type="EMBL" id="KX354450">
    <property type="protein sequence ID" value="AOO54511.1"/>
    <property type="molecule type" value="Genomic_DNA"/>
</dbReference>
<dbReference type="Proteomes" id="UP000142390">
    <property type="component" value="Segment"/>
</dbReference>
<evidence type="ECO:0000256" key="8">
    <source>
        <dbReference type="ARBA" id="ARBA00023184"/>
    </source>
</evidence>
<evidence type="ECO:0000313" key="16">
    <source>
        <dbReference type="EMBL" id="QIM06848.1"/>
    </source>
</evidence>
<comment type="subcellular location">
    <subcellularLocation>
        <location evidence="1">Host Golgi apparatus membrane</location>
        <topology evidence="1">Single-pass type I membrane protein</topology>
    </subcellularLocation>
    <subcellularLocation>
        <location evidence="2">Host endoplasmic reticulum membrane</location>
        <topology evidence="2">Single-pass type I membrane protein</topology>
    </subcellularLocation>
</comment>
<dbReference type="Proteomes" id="UP000594565">
    <property type="component" value="Segment"/>
</dbReference>
<dbReference type="EMBL" id="KM102979">
    <property type="protein sequence ID" value="AJZ77095.1"/>
    <property type="molecule type" value="Genomic_DNA"/>
</dbReference>
<dbReference type="InterPro" id="IPR032675">
    <property type="entry name" value="LRR_dom_sf"/>
</dbReference>
<dbReference type="Proteomes" id="UP000110401">
    <property type="component" value="Segment"/>
</dbReference>
<dbReference type="Gene3D" id="3.80.10.10">
    <property type="entry name" value="Ribonuclease Inhibitor"/>
    <property type="match status" value="1"/>
</dbReference>
<keyword evidence="10" id="KW-0812">Transmembrane</keyword>
<keyword evidence="8" id="KW-1038">Host endoplasmic reticulum</keyword>
<organism evidence="12 29">
    <name type="scientific">African swine fever virus</name>
    <name type="common">ASFV</name>
    <dbReference type="NCBI Taxonomy" id="10497"/>
    <lineage>
        <taxon>Viruses</taxon>
        <taxon>Varidnaviria</taxon>
        <taxon>Bamfordvirae</taxon>
        <taxon>Nucleocytoviricota</taxon>
        <taxon>Pokkesviricetes</taxon>
        <taxon>Asfuvirales</taxon>
        <taxon>Asfarviridae</taxon>
        <taxon>Asfivirus</taxon>
        <taxon>Asfivirus haemorrhagiae</taxon>
    </lineage>
</organism>
<evidence type="ECO:0000313" key="24">
    <source>
        <dbReference type="EMBL" id="QIM08720.1"/>
    </source>
</evidence>
<evidence type="ECO:0000313" key="33">
    <source>
        <dbReference type="Proteomes" id="UP000500690"/>
    </source>
</evidence>
<organismHost>
    <name type="scientific">Ornithodoros moubata</name>
    <name type="common">Soft tick</name>
    <name type="synonym">Argasid tick</name>
    <dbReference type="NCBI Taxonomy" id="6938"/>
</organismHost>
<evidence type="ECO:0000313" key="17">
    <source>
        <dbReference type="EMBL" id="QIM07083.1"/>
    </source>
</evidence>
<organismHost>
    <name type="scientific">Ornithodoros</name>
    <name type="common">relapsing fever ticks</name>
    <dbReference type="NCBI Taxonomy" id="6937"/>
</organismHost>
<evidence type="ECO:0000313" key="29">
    <source>
        <dbReference type="Proteomes" id="UP000110401"/>
    </source>
</evidence>
<evidence type="ECO:0000313" key="30">
    <source>
        <dbReference type="Proteomes" id="UP000117635"/>
    </source>
</evidence>
<dbReference type="Proteomes" id="UP000501465">
    <property type="component" value="Segment"/>
</dbReference>
<dbReference type="GO" id="GO:0044178">
    <property type="term" value="C:host cell Golgi membrane"/>
    <property type="evidence" value="ECO:0007669"/>
    <property type="project" value="UniProtKB-SubCell"/>
</dbReference>
<evidence type="ECO:0000313" key="12">
    <source>
        <dbReference type="EMBL" id="AIY22489.1"/>
    </source>
</evidence>
<dbReference type="Proteomes" id="UP000117635">
    <property type="component" value="Segment"/>
</dbReference>
<organismHost>
    <name type="scientific">Phacochoerus aethiopicus</name>
    <name type="common">Warthog</name>
    <dbReference type="NCBI Taxonomy" id="85517"/>
</organismHost>
<dbReference type="EMBL" id="MN270973">
    <property type="protein sequence ID" value="QIM07786.1"/>
    <property type="molecule type" value="Genomic_DNA"/>
</dbReference>
<dbReference type="RefSeq" id="NP_042833.1">
    <property type="nucleotide sequence ID" value="NC_001659.2"/>
</dbReference>
<keyword evidence="10" id="KW-0472">Membrane</keyword>
<keyword evidence="6" id="KW-1043">Host membrane</keyword>
<dbReference type="Proteomes" id="UP000501683">
    <property type="component" value="Segment"/>
</dbReference>
<evidence type="ECO:0000256" key="2">
    <source>
        <dbReference type="ARBA" id="ARBA00004482"/>
    </source>
</evidence>
<evidence type="ECO:0000313" key="20">
    <source>
        <dbReference type="EMBL" id="QIM07786.1"/>
    </source>
</evidence>
<dbReference type="EMBL" id="MN270978">
    <property type="protein sequence ID" value="QIM08953.1"/>
    <property type="molecule type" value="Genomic_DNA"/>
</dbReference>
<dbReference type="EMBL" id="MN270976">
    <property type="protein sequence ID" value="QIM08487.1"/>
    <property type="molecule type" value="Genomic_DNA"/>
</dbReference>